<gene>
    <name evidence="1" type="ORF">H9Q10_05290</name>
</gene>
<dbReference type="EMBL" id="JACSGR010000003">
    <property type="protein sequence ID" value="MBH5329081.1"/>
    <property type="molecule type" value="Genomic_DNA"/>
</dbReference>
<evidence type="ECO:0008006" key="3">
    <source>
        <dbReference type="Google" id="ProtNLM"/>
    </source>
</evidence>
<reference evidence="1 2" key="1">
    <citation type="submission" date="2020-09" db="EMBL/GenBank/DDBJ databases">
        <title>Eikenella S3660 sp. nov., isolated from a throat swab.</title>
        <authorList>
            <person name="Buhl M."/>
        </authorList>
    </citation>
    <scope>NUCLEOTIDE SEQUENCE [LARGE SCALE GENOMIC DNA]</scope>
    <source>
        <strain evidence="1 2">S3360</strain>
    </source>
</reference>
<keyword evidence="2" id="KW-1185">Reference proteome</keyword>
<dbReference type="Proteomes" id="UP000768471">
    <property type="component" value="Unassembled WGS sequence"/>
</dbReference>
<sequence length="164" mass="19261">MIITNNFLSLYREQDGHELKGYLKFDEATLEHDFNTAALTQKGWIYAAIDDSMLEDGEIQEITELIEIKHLFCLDLDQLFKPNNAFDFPVHTFRNCQEDWEEILSPSQEYTLWNSLLFDGSQLMIIKPWSAGYNLLIAGKEQTLRQICRSSNWLFNQKYPIFPL</sequence>
<accession>A0ABS0N9W9</accession>
<evidence type="ECO:0000313" key="2">
    <source>
        <dbReference type="Proteomes" id="UP000768471"/>
    </source>
</evidence>
<evidence type="ECO:0000313" key="1">
    <source>
        <dbReference type="EMBL" id="MBH5329081.1"/>
    </source>
</evidence>
<dbReference type="RefSeq" id="WP_197902960.1">
    <property type="nucleotide sequence ID" value="NZ_JACSGR010000003.1"/>
</dbReference>
<name>A0ABS0N9W9_9NEIS</name>
<proteinExistence type="predicted"/>
<protein>
    <recommendedName>
        <fullName evidence="3">DUF2947 family protein</fullName>
    </recommendedName>
</protein>
<organism evidence="1 2">
    <name type="scientific">Eikenella glucosivorans</name>
    <dbReference type="NCBI Taxonomy" id="2766967"/>
    <lineage>
        <taxon>Bacteria</taxon>
        <taxon>Pseudomonadati</taxon>
        <taxon>Pseudomonadota</taxon>
        <taxon>Betaproteobacteria</taxon>
        <taxon>Neisseriales</taxon>
        <taxon>Neisseriaceae</taxon>
        <taxon>Eikenella</taxon>
    </lineage>
</organism>
<comment type="caution">
    <text evidence="1">The sequence shown here is derived from an EMBL/GenBank/DDBJ whole genome shotgun (WGS) entry which is preliminary data.</text>
</comment>